<evidence type="ECO:0000313" key="2">
    <source>
        <dbReference type="EMBL" id="CCW17489.1"/>
    </source>
</evidence>
<sequence>MGWWIVAAYISPILLLTEPLRGFVPNDMLAVGYFTCLLVLTIAAARFVRLNRIEPNGN</sequence>
<dbReference type="EMBL" id="CAVK010000083">
    <property type="protein sequence ID" value="CCW17489.1"/>
    <property type="molecule type" value="Genomic_DNA"/>
</dbReference>
<dbReference type="Proteomes" id="UP000013201">
    <property type="component" value="Unassembled WGS sequence"/>
</dbReference>
<organism evidence="2 3">
    <name type="scientific">Sphingobium indicum BiD32</name>
    <dbReference type="NCBI Taxonomy" id="1301087"/>
    <lineage>
        <taxon>Bacteria</taxon>
        <taxon>Pseudomonadati</taxon>
        <taxon>Pseudomonadota</taxon>
        <taxon>Alphaproteobacteria</taxon>
        <taxon>Sphingomonadales</taxon>
        <taxon>Sphingomonadaceae</taxon>
        <taxon>Sphingobium</taxon>
    </lineage>
</organism>
<keyword evidence="1" id="KW-0472">Membrane</keyword>
<reference evidence="2 3" key="1">
    <citation type="submission" date="2013-03" db="EMBL/GenBank/DDBJ databases">
        <authorList>
            <person name="Le V."/>
        </authorList>
    </citation>
    <scope>NUCLEOTIDE SEQUENCE [LARGE SCALE GENOMIC DNA]</scope>
    <source>
        <strain evidence="2 3">BiD32</strain>
    </source>
</reference>
<gene>
    <name evidence="2" type="ORF">EBBID32_18300</name>
</gene>
<evidence type="ECO:0000256" key="1">
    <source>
        <dbReference type="SAM" id="Phobius"/>
    </source>
</evidence>
<keyword evidence="3" id="KW-1185">Reference proteome</keyword>
<keyword evidence="1" id="KW-0812">Transmembrane</keyword>
<accession>N1ML62</accession>
<evidence type="ECO:0000313" key="3">
    <source>
        <dbReference type="Proteomes" id="UP000013201"/>
    </source>
</evidence>
<comment type="caution">
    <text evidence="2">The sequence shown here is derived from an EMBL/GenBank/DDBJ whole genome shotgun (WGS) entry which is preliminary data.</text>
</comment>
<keyword evidence="1" id="KW-1133">Transmembrane helix</keyword>
<feature type="transmembrane region" description="Helical" evidence="1">
    <location>
        <begin position="28"/>
        <end position="48"/>
    </location>
</feature>
<proteinExistence type="predicted"/>
<dbReference type="AlphaFoldDB" id="N1ML62"/>
<reference evidence="3" key="2">
    <citation type="submission" date="2013-04" db="EMBL/GenBank/DDBJ databases">
        <title>Bisphenol A degrading Sphingobium sp. strain BiD32.</title>
        <authorList>
            <person name="Nielsen J.L."/>
            <person name="Zhou N.A."/>
            <person name="Kjeldal H."/>
        </authorList>
    </citation>
    <scope>NUCLEOTIDE SEQUENCE [LARGE SCALE GENOMIC DNA]</scope>
    <source>
        <strain evidence="3">BiD32</strain>
    </source>
</reference>
<name>N1ML62_9SPHN</name>
<protein>
    <submittedName>
        <fullName evidence="2">Uncharacterized protein</fullName>
    </submittedName>
</protein>